<comment type="function">
    <text evidence="1">Core subunit of the mitochondrial membrane respiratory chain NADH dehydrogenase (Complex I) that is believed to belong to the minimal assembly required for catalysis. Complex I functions in the transfer of electrons from NADH to the respiratory chain. The immediate electron acceptor for the enzyme is believed to be ubiquinone.</text>
</comment>
<gene>
    <name evidence="15" type="primary">ND1</name>
</gene>
<keyword evidence="10 13" id="KW-0496">Mitochondrion</keyword>
<evidence type="ECO:0000256" key="5">
    <source>
        <dbReference type="ARBA" id="ARBA00022448"/>
    </source>
</evidence>
<evidence type="ECO:0000256" key="1">
    <source>
        <dbReference type="ARBA" id="ARBA00003257"/>
    </source>
</evidence>
<evidence type="ECO:0000256" key="12">
    <source>
        <dbReference type="RuleBase" id="RU000471"/>
    </source>
</evidence>
<accession>A0A7S4YZD7</accession>
<dbReference type="GO" id="GO:0009060">
    <property type="term" value="P:aerobic respiration"/>
    <property type="evidence" value="ECO:0007669"/>
    <property type="project" value="TreeGrafter"/>
</dbReference>
<comment type="similarity">
    <text evidence="3 12">Belongs to the complex I subunit 1 family.</text>
</comment>
<dbReference type="GO" id="GO:0005743">
    <property type="term" value="C:mitochondrial inner membrane"/>
    <property type="evidence" value="ECO:0007669"/>
    <property type="project" value="UniProtKB-SubCell"/>
</dbReference>
<feature type="transmembrane region" description="Helical" evidence="14">
    <location>
        <begin position="95"/>
        <end position="119"/>
    </location>
</feature>
<evidence type="ECO:0000256" key="11">
    <source>
        <dbReference type="ARBA" id="ARBA00023136"/>
    </source>
</evidence>
<protein>
    <recommendedName>
        <fullName evidence="4 13">NADH-ubiquinone oxidoreductase chain 1</fullName>
        <ecNumber evidence="13">7.1.1.2</ecNumber>
    </recommendedName>
</protein>
<feature type="transmembrane region" description="Helical" evidence="14">
    <location>
        <begin position="218"/>
        <end position="237"/>
    </location>
</feature>
<comment type="catalytic activity">
    <reaction evidence="13">
        <text>a ubiquinone + NADH + 5 H(+)(in) = a ubiquinol + NAD(+) + 4 H(+)(out)</text>
        <dbReference type="Rhea" id="RHEA:29091"/>
        <dbReference type="Rhea" id="RHEA-COMP:9565"/>
        <dbReference type="Rhea" id="RHEA-COMP:9566"/>
        <dbReference type="ChEBI" id="CHEBI:15378"/>
        <dbReference type="ChEBI" id="CHEBI:16389"/>
        <dbReference type="ChEBI" id="CHEBI:17976"/>
        <dbReference type="ChEBI" id="CHEBI:57540"/>
        <dbReference type="ChEBI" id="CHEBI:57945"/>
        <dbReference type="EC" id="7.1.1.2"/>
    </reaction>
</comment>
<dbReference type="GO" id="GO:0008137">
    <property type="term" value="F:NADH dehydrogenase (ubiquinone) activity"/>
    <property type="evidence" value="ECO:0007669"/>
    <property type="project" value="UniProtKB-EC"/>
</dbReference>
<evidence type="ECO:0000256" key="2">
    <source>
        <dbReference type="ARBA" id="ARBA00004448"/>
    </source>
</evidence>
<dbReference type="EC" id="7.1.1.2" evidence="13"/>
<dbReference type="PANTHER" id="PTHR11432:SF3">
    <property type="entry name" value="NADH-UBIQUINONE OXIDOREDUCTASE CHAIN 1"/>
    <property type="match status" value="1"/>
</dbReference>
<name>A0A7S4YZD7_9HEMI</name>
<evidence type="ECO:0000256" key="8">
    <source>
        <dbReference type="ARBA" id="ARBA00022989"/>
    </source>
</evidence>
<dbReference type="GO" id="GO:0003954">
    <property type="term" value="F:NADH dehydrogenase activity"/>
    <property type="evidence" value="ECO:0007669"/>
    <property type="project" value="TreeGrafter"/>
</dbReference>
<sequence length="308" mass="36216">MFILNFLILFLLILLSVAYYVVLERKILGYIQFRKGPFKVGYLGILQPISDAIKLFSKESYFLMFGNLVIYYFMPLLNLVISLNLWCLFPLEYNFISFPLGLMFFICSSSLMVFGILLAGWSSNSIYSMIGSIRAIAQSISYEVCLFLITFILVIKFNSFNLMNFFFIQNNNWLIFMNFFLFLILFSCILAETNRSPFDFAEGESELVSGFNVEYSSFNFSFIFLAEYMNMIFMSFFMSLVFLGGNFFCLTFFIKVMILASTFIWIRGSLPRYRYDKLMILCWKIYLPSTLLFLMFTFNLIMMLSFIF</sequence>
<evidence type="ECO:0000256" key="14">
    <source>
        <dbReference type="SAM" id="Phobius"/>
    </source>
</evidence>
<proteinExistence type="inferred from homology"/>
<dbReference type="AlphaFoldDB" id="A0A7S4YZD7"/>
<dbReference type="EMBL" id="MH293467">
    <property type="protein sequence ID" value="QBZ38172.1"/>
    <property type="molecule type" value="Genomic_DNA"/>
</dbReference>
<organism evidence="15">
    <name type="scientific">Purohita sinica</name>
    <dbReference type="NCBI Taxonomy" id="871393"/>
    <lineage>
        <taxon>Eukaryota</taxon>
        <taxon>Metazoa</taxon>
        <taxon>Ecdysozoa</taxon>
        <taxon>Arthropoda</taxon>
        <taxon>Hexapoda</taxon>
        <taxon>Insecta</taxon>
        <taxon>Pterygota</taxon>
        <taxon>Neoptera</taxon>
        <taxon>Paraneoptera</taxon>
        <taxon>Hemiptera</taxon>
        <taxon>Auchenorrhyncha</taxon>
        <taxon>Fulgoroidea</taxon>
        <taxon>Delphacidae</taxon>
        <taxon>Delphacinae</taxon>
        <taxon>Purohita</taxon>
    </lineage>
</organism>
<keyword evidence="7" id="KW-0999">Mitochondrion inner membrane</keyword>
<dbReference type="InterPro" id="IPR001694">
    <property type="entry name" value="NADH_UbQ_OxRdtase_su1/FPO"/>
</dbReference>
<keyword evidence="6 12" id="KW-0812">Transmembrane</keyword>
<evidence type="ECO:0000256" key="6">
    <source>
        <dbReference type="ARBA" id="ARBA00022692"/>
    </source>
</evidence>
<dbReference type="InterPro" id="IPR018086">
    <property type="entry name" value="NADH_UbQ_OxRdtase_su1_CS"/>
</dbReference>
<dbReference type="PROSITE" id="PS00668">
    <property type="entry name" value="COMPLEX1_ND1_2"/>
    <property type="match status" value="1"/>
</dbReference>
<feature type="transmembrane region" description="Helical" evidence="14">
    <location>
        <begin position="6"/>
        <end position="23"/>
    </location>
</feature>
<feature type="transmembrane region" description="Helical" evidence="14">
    <location>
        <begin position="140"/>
        <end position="160"/>
    </location>
</feature>
<feature type="transmembrane region" description="Helical" evidence="14">
    <location>
        <begin position="243"/>
        <end position="266"/>
    </location>
</feature>
<reference evidence="15" key="2">
    <citation type="journal article" date="2020" name="Genomics">
        <title>Contribution to the mitogenome diversity in Delphacinae: Phylogenetic and ecological implications.</title>
        <authorList>
            <person name="Huang Y.-X."/>
            <person name="Ren F.-J."/>
            <person name="Bartlett C.R."/>
            <person name="Wei Y.-S."/>
            <person name="Qin D.-Z."/>
        </authorList>
    </citation>
    <scope>NUCLEOTIDE SEQUENCE</scope>
</reference>
<evidence type="ECO:0000256" key="9">
    <source>
        <dbReference type="ARBA" id="ARBA00023075"/>
    </source>
</evidence>
<dbReference type="Pfam" id="PF00146">
    <property type="entry name" value="NADHdh"/>
    <property type="match status" value="1"/>
</dbReference>
<keyword evidence="9 13" id="KW-0830">Ubiquinone</keyword>
<evidence type="ECO:0000256" key="7">
    <source>
        <dbReference type="ARBA" id="ARBA00022792"/>
    </source>
</evidence>
<feature type="transmembrane region" description="Helical" evidence="14">
    <location>
        <begin position="172"/>
        <end position="191"/>
    </location>
</feature>
<keyword evidence="11 14" id="KW-0472">Membrane</keyword>
<evidence type="ECO:0000256" key="13">
    <source>
        <dbReference type="RuleBase" id="RU000473"/>
    </source>
</evidence>
<comment type="subcellular location">
    <subcellularLocation>
        <location evidence="2 12">Mitochondrion inner membrane</location>
        <topology evidence="2 12">Multi-pass membrane protein</topology>
    </subcellularLocation>
</comment>
<dbReference type="HAMAP" id="MF_01350">
    <property type="entry name" value="NDH1_NuoH"/>
    <property type="match status" value="1"/>
</dbReference>
<evidence type="ECO:0000256" key="3">
    <source>
        <dbReference type="ARBA" id="ARBA00010535"/>
    </source>
</evidence>
<keyword evidence="5" id="KW-0813">Transport</keyword>
<dbReference type="PANTHER" id="PTHR11432">
    <property type="entry name" value="NADH DEHYDROGENASE SUBUNIT 1"/>
    <property type="match status" value="1"/>
</dbReference>
<keyword evidence="8 14" id="KW-1133">Transmembrane helix</keyword>
<geneLocation type="mitochondrion" evidence="15"/>
<dbReference type="PROSITE" id="PS00667">
    <property type="entry name" value="COMPLEX1_ND1_1"/>
    <property type="match status" value="1"/>
</dbReference>
<feature type="transmembrane region" description="Helical" evidence="14">
    <location>
        <begin position="286"/>
        <end position="307"/>
    </location>
</feature>
<evidence type="ECO:0000256" key="4">
    <source>
        <dbReference type="ARBA" id="ARBA00021009"/>
    </source>
</evidence>
<evidence type="ECO:0000313" key="15">
    <source>
        <dbReference type="EMBL" id="QBZ38172.1"/>
    </source>
</evidence>
<feature type="transmembrane region" description="Helical" evidence="14">
    <location>
        <begin position="61"/>
        <end position="83"/>
    </location>
</feature>
<keyword evidence="12" id="KW-0520">NAD</keyword>
<reference evidence="15" key="1">
    <citation type="submission" date="2018-05" db="EMBL/GenBank/DDBJ databases">
        <authorList>
            <person name="Huang Y."/>
            <person name="Qin D."/>
        </authorList>
    </citation>
    <scope>NUCLEOTIDE SEQUENCE</scope>
</reference>
<evidence type="ECO:0000256" key="10">
    <source>
        <dbReference type="ARBA" id="ARBA00023128"/>
    </source>
</evidence>